<evidence type="ECO:0000256" key="3">
    <source>
        <dbReference type="ARBA" id="ARBA00044493"/>
    </source>
</evidence>
<comment type="subunit">
    <text evidence="4">Binds to mitochondrial small subunit 15S rRNA.</text>
</comment>
<dbReference type="PROSITE" id="PS51375">
    <property type="entry name" value="PPR"/>
    <property type="match status" value="4"/>
</dbReference>
<dbReference type="Pfam" id="PF01535">
    <property type="entry name" value="PPR"/>
    <property type="match status" value="1"/>
</dbReference>
<proteinExistence type="inferred from homology"/>
<keyword evidence="8" id="KW-1185">Reference proteome</keyword>
<dbReference type="AlphaFoldDB" id="A0A433Q9K0"/>
<feature type="repeat" description="PPR" evidence="5">
    <location>
        <begin position="176"/>
        <end position="210"/>
    </location>
</feature>
<evidence type="ECO:0000313" key="7">
    <source>
        <dbReference type="EMBL" id="RUS26399.1"/>
    </source>
</evidence>
<feature type="repeat" description="PPR" evidence="5">
    <location>
        <begin position="141"/>
        <end position="175"/>
    </location>
</feature>
<dbReference type="EMBL" id="RBNJ01010526">
    <property type="protein sequence ID" value="RUS26399.1"/>
    <property type="molecule type" value="Genomic_DNA"/>
</dbReference>
<feature type="region of interest" description="Disordered" evidence="6">
    <location>
        <begin position="41"/>
        <end position="66"/>
    </location>
</feature>
<organism evidence="7 8">
    <name type="scientific">Jimgerdemannia flammicorona</name>
    <dbReference type="NCBI Taxonomy" id="994334"/>
    <lineage>
        <taxon>Eukaryota</taxon>
        <taxon>Fungi</taxon>
        <taxon>Fungi incertae sedis</taxon>
        <taxon>Mucoromycota</taxon>
        <taxon>Mucoromycotina</taxon>
        <taxon>Endogonomycetes</taxon>
        <taxon>Endogonales</taxon>
        <taxon>Endogonaceae</taxon>
        <taxon>Jimgerdemannia</taxon>
    </lineage>
</organism>
<accession>A0A433Q9K0</accession>
<protein>
    <recommendedName>
        <fullName evidence="9">Pentacotripeptide-repeat region of PRORP domain-containing protein</fullName>
    </recommendedName>
</protein>
<dbReference type="InterPro" id="IPR011990">
    <property type="entry name" value="TPR-like_helical_dom_sf"/>
</dbReference>
<comment type="similarity">
    <text evidence="1">Belongs to the CCM1 family.</text>
</comment>
<reference evidence="7 8" key="1">
    <citation type="journal article" date="2018" name="New Phytol.">
        <title>Phylogenomics of Endogonaceae and evolution of mycorrhizas within Mucoromycota.</title>
        <authorList>
            <person name="Chang Y."/>
            <person name="Desiro A."/>
            <person name="Na H."/>
            <person name="Sandor L."/>
            <person name="Lipzen A."/>
            <person name="Clum A."/>
            <person name="Barry K."/>
            <person name="Grigoriev I.V."/>
            <person name="Martin F.M."/>
            <person name="Stajich J.E."/>
            <person name="Smith M.E."/>
            <person name="Bonito G."/>
            <person name="Spatafora J.W."/>
        </authorList>
    </citation>
    <scope>NUCLEOTIDE SEQUENCE [LARGE SCALE GENOMIC DNA]</scope>
    <source>
        <strain evidence="7 8">AD002</strain>
    </source>
</reference>
<feature type="repeat" description="PPR" evidence="5">
    <location>
        <begin position="106"/>
        <end position="140"/>
    </location>
</feature>
<dbReference type="PANTHER" id="PTHR47447:SF28">
    <property type="entry name" value="PENTACOTRIPEPTIDE-REPEAT REGION OF PRORP DOMAIN-CONTAINING PROTEIN"/>
    <property type="match status" value="1"/>
</dbReference>
<keyword evidence="2" id="KW-0677">Repeat</keyword>
<evidence type="ECO:0000256" key="5">
    <source>
        <dbReference type="PROSITE-ProRule" id="PRU00708"/>
    </source>
</evidence>
<dbReference type="Pfam" id="PF13041">
    <property type="entry name" value="PPR_2"/>
    <property type="match status" value="2"/>
</dbReference>
<sequence length="294" mass="33792">MLPRTAISNLFHFTRFHATSLCLRNHSTSFPVQTVTNITTGRPYSSSSSSSSRPHERYNGYKPPRLKPKNRTIYNTFIARVLDEGRLNKALALFREMEYNLLTRPDVATYTLILAHLGRIGRMDKAKKMFSRMLANKLCPDVYVFTTLIDGYMRAGDSDGTERTFRDMAKHKVKPNAVMYNVMIYHSTRLFDMATAIKYFREMISAGIKPDVWSFSMMVNGFAKHKDMDGGWRMHQEMVRQGIDPNTVAVTTLMHMHLKAKDHDGVMTLYEEFFVPKDEGQGEGREQGIARPQE</sequence>
<dbReference type="NCBIfam" id="TIGR00756">
    <property type="entry name" value="PPR"/>
    <property type="match status" value="4"/>
</dbReference>
<evidence type="ECO:0000256" key="6">
    <source>
        <dbReference type="SAM" id="MobiDB-lite"/>
    </source>
</evidence>
<dbReference type="Gene3D" id="1.25.40.10">
    <property type="entry name" value="Tetratricopeptide repeat domain"/>
    <property type="match status" value="2"/>
</dbReference>
<dbReference type="InterPro" id="IPR002885">
    <property type="entry name" value="PPR_rpt"/>
</dbReference>
<evidence type="ECO:0000256" key="4">
    <source>
        <dbReference type="ARBA" id="ARBA00044511"/>
    </source>
</evidence>
<comment type="function">
    <text evidence="3">Regulates mitochondrial small subunit maturation by controlling 15S rRNA 5'-end processing. Localizes to the 5' precursor of the 15S rRNA in a position that is subsequently occupied by mS47 in the mature yeast mtSSU. Uses structure and sequence-specific RNA recognition, binding to a single-stranded region of the precursor and specifically recognizing bases -6 to -1. The exchange of Ccm1 for mS47 is coupled to the irreversible removal of precursor rRNA that is accompanied by conformational changes of the mitoribosomal proteins uS5m and mS26. These conformational changes signal completion of 5'-end rRNA processing through protection of the mature 5'-end of the 15S rRNA and stabilization of mS47. The removal of the 5' precursor together with the dissociation of Ccm1 may be catalyzed by the 5'-3' exoribonuclease Pet127. Involved in the specific removal of group I introns in mitochondrial encoded transcripts.</text>
</comment>
<evidence type="ECO:0000256" key="2">
    <source>
        <dbReference type="ARBA" id="ARBA00022737"/>
    </source>
</evidence>
<dbReference type="Pfam" id="PF13812">
    <property type="entry name" value="PPR_3"/>
    <property type="match status" value="1"/>
</dbReference>
<feature type="repeat" description="PPR" evidence="5">
    <location>
        <begin position="211"/>
        <end position="245"/>
    </location>
</feature>
<evidence type="ECO:0008006" key="9">
    <source>
        <dbReference type="Google" id="ProtNLM"/>
    </source>
</evidence>
<name>A0A433Q9K0_9FUNG</name>
<evidence type="ECO:0000256" key="1">
    <source>
        <dbReference type="ARBA" id="ARBA00006192"/>
    </source>
</evidence>
<dbReference type="PANTHER" id="PTHR47447">
    <property type="entry name" value="OS03G0856100 PROTEIN"/>
    <property type="match status" value="1"/>
</dbReference>
<evidence type="ECO:0000313" key="8">
    <source>
        <dbReference type="Proteomes" id="UP000274822"/>
    </source>
</evidence>
<comment type="caution">
    <text evidence="7">The sequence shown here is derived from an EMBL/GenBank/DDBJ whole genome shotgun (WGS) entry which is preliminary data.</text>
</comment>
<gene>
    <name evidence="7" type="ORF">BC938DRAFT_470812</name>
</gene>
<dbReference type="Proteomes" id="UP000274822">
    <property type="component" value="Unassembled WGS sequence"/>
</dbReference>